<name>A0A8T3BGS0_DENNO</name>
<accession>A0A8T3BGS0</accession>
<protein>
    <submittedName>
        <fullName evidence="1">Uncharacterized protein</fullName>
    </submittedName>
</protein>
<dbReference type="Proteomes" id="UP000829196">
    <property type="component" value="Unassembled WGS sequence"/>
</dbReference>
<keyword evidence="2" id="KW-1185">Reference proteome</keyword>
<reference evidence="1" key="1">
    <citation type="journal article" date="2022" name="Front. Genet.">
        <title>Chromosome-Scale Assembly of the Dendrobium nobile Genome Provides Insights Into the Molecular Mechanism of the Biosynthesis of the Medicinal Active Ingredient of Dendrobium.</title>
        <authorList>
            <person name="Xu Q."/>
            <person name="Niu S.-C."/>
            <person name="Li K.-L."/>
            <person name="Zheng P.-J."/>
            <person name="Zhang X.-J."/>
            <person name="Jia Y."/>
            <person name="Liu Y."/>
            <person name="Niu Y.-X."/>
            <person name="Yu L.-H."/>
            <person name="Chen D.-F."/>
            <person name="Zhang G.-Q."/>
        </authorList>
    </citation>
    <scope>NUCLEOTIDE SEQUENCE</scope>
    <source>
        <tissue evidence="1">Leaf</tissue>
    </source>
</reference>
<evidence type="ECO:0000313" key="2">
    <source>
        <dbReference type="Proteomes" id="UP000829196"/>
    </source>
</evidence>
<sequence length="51" mass="5968">MKYQDGQCRWSKIYTFNCARANPELIDFAKLDQENGASYHPPKHNSKLSHQ</sequence>
<gene>
    <name evidence="1" type="ORF">KFK09_011755</name>
</gene>
<dbReference type="EMBL" id="JAGYWB010000009">
    <property type="protein sequence ID" value="KAI0511131.1"/>
    <property type="molecule type" value="Genomic_DNA"/>
</dbReference>
<dbReference type="AlphaFoldDB" id="A0A8T3BGS0"/>
<proteinExistence type="predicted"/>
<evidence type="ECO:0000313" key="1">
    <source>
        <dbReference type="EMBL" id="KAI0511131.1"/>
    </source>
</evidence>
<comment type="caution">
    <text evidence="1">The sequence shown here is derived from an EMBL/GenBank/DDBJ whole genome shotgun (WGS) entry which is preliminary data.</text>
</comment>
<organism evidence="1 2">
    <name type="scientific">Dendrobium nobile</name>
    <name type="common">Orchid</name>
    <dbReference type="NCBI Taxonomy" id="94219"/>
    <lineage>
        <taxon>Eukaryota</taxon>
        <taxon>Viridiplantae</taxon>
        <taxon>Streptophyta</taxon>
        <taxon>Embryophyta</taxon>
        <taxon>Tracheophyta</taxon>
        <taxon>Spermatophyta</taxon>
        <taxon>Magnoliopsida</taxon>
        <taxon>Liliopsida</taxon>
        <taxon>Asparagales</taxon>
        <taxon>Orchidaceae</taxon>
        <taxon>Epidendroideae</taxon>
        <taxon>Malaxideae</taxon>
        <taxon>Dendrobiinae</taxon>
        <taxon>Dendrobium</taxon>
    </lineage>
</organism>